<keyword evidence="5 12" id="KW-0479">Metal-binding</keyword>
<evidence type="ECO:0000256" key="8">
    <source>
        <dbReference type="ARBA" id="ARBA00023004"/>
    </source>
</evidence>
<feature type="binding site" evidence="11">
    <location>
        <begin position="73"/>
        <end position="74"/>
    </location>
    <ligand>
        <name>FAD</name>
        <dbReference type="ChEBI" id="CHEBI:57692"/>
    </ligand>
</feature>
<keyword evidence="3 11" id="KW-0285">Flavoprotein</keyword>
<dbReference type="InterPro" id="IPR017927">
    <property type="entry name" value="FAD-bd_FR_type"/>
</dbReference>
<evidence type="ECO:0000256" key="4">
    <source>
        <dbReference type="ARBA" id="ARBA00022714"/>
    </source>
</evidence>
<dbReference type="InterPro" id="IPR039261">
    <property type="entry name" value="FNR_nucleotide-bd"/>
</dbReference>
<evidence type="ECO:0000256" key="6">
    <source>
        <dbReference type="ARBA" id="ARBA00022827"/>
    </source>
</evidence>
<dbReference type="PROSITE" id="PS51384">
    <property type="entry name" value="FAD_FR"/>
    <property type="match status" value="1"/>
</dbReference>
<feature type="binding site" evidence="12">
    <location>
        <position position="205"/>
    </location>
    <ligand>
        <name>[2Fe-2S] cluster</name>
        <dbReference type="ChEBI" id="CHEBI:190135"/>
    </ligand>
</feature>
<evidence type="ECO:0000256" key="7">
    <source>
        <dbReference type="ARBA" id="ARBA00022982"/>
    </source>
</evidence>
<reference evidence="14" key="1">
    <citation type="journal article" date="2020" name="mSystems">
        <title>Genome- and Community-Level Interaction Insights into Carbon Utilization and Element Cycling Functions of Hydrothermarchaeota in Hydrothermal Sediment.</title>
        <authorList>
            <person name="Zhou Z."/>
            <person name="Liu Y."/>
            <person name="Xu W."/>
            <person name="Pan J."/>
            <person name="Luo Z.H."/>
            <person name="Li M."/>
        </authorList>
    </citation>
    <scope>NUCLEOTIDE SEQUENCE [LARGE SCALE GENOMIC DNA]</scope>
    <source>
        <strain evidence="14">SpSt-69</strain>
    </source>
</reference>
<dbReference type="Pfam" id="PF10418">
    <property type="entry name" value="DHODB_Fe-S_bind"/>
    <property type="match status" value="1"/>
</dbReference>
<comment type="similarity">
    <text evidence="1">Belongs to the PyrK family.</text>
</comment>
<organism evidence="14">
    <name type="scientific">candidate division WOR-3 bacterium</name>
    <dbReference type="NCBI Taxonomy" id="2052148"/>
    <lineage>
        <taxon>Bacteria</taxon>
        <taxon>Bacteria division WOR-3</taxon>
    </lineage>
</organism>
<evidence type="ECO:0000256" key="10">
    <source>
        <dbReference type="ARBA" id="ARBA00034078"/>
    </source>
</evidence>
<evidence type="ECO:0000256" key="11">
    <source>
        <dbReference type="PIRSR" id="PIRSR006816-1"/>
    </source>
</evidence>
<evidence type="ECO:0000256" key="9">
    <source>
        <dbReference type="ARBA" id="ARBA00023014"/>
    </source>
</evidence>
<keyword evidence="4 12" id="KW-0001">2Fe-2S</keyword>
<dbReference type="GO" id="GO:0006221">
    <property type="term" value="P:pyrimidine nucleotide biosynthetic process"/>
    <property type="evidence" value="ECO:0007669"/>
    <property type="project" value="InterPro"/>
</dbReference>
<dbReference type="InterPro" id="IPR017938">
    <property type="entry name" value="Riboflavin_synthase-like_b-brl"/>
</dbReference>
<keyword evidence="8 12" id="KW-0408">Iron</keyword>
<dbReference type="GO" id="GO:0016491">
    <property type="term" value="F:oxidoreductase activity"/>
    <property type="evidence" value="ECO:0007669"/>
    <property type="project" value="InterPro"/>
</dbReference>
<evidence type="ECO:0000256" key="12">
    <source>
        <dbReference type="PIRSR" id="PIRSR006816-2"/>
    </source>
</evidence>
<dbReference type="SUPFAM" id="SSF63380">
    <property type="entry name" value="Riboflavin synthase domain-like"/>
    <property type="match status" value="1"/>
</dbReference>
<comment type="cofactor">
    <cofactor evidence="11">
        <name>FAD</name>
        <dbReference type="ChEBI" id="CHEBI:57692"/>
    </cofactor>
    <text evidence="11">Binds 1 FAD per subunit.</text>
</comment>
<feature type="binding site" evidence="11">
    <location>
        <begin position="51"/>
        <end position="54"/>
    </location>
    <ligand>
        <name>FAD</name>
        <dbReference type="ChEBI" id="CHEBI:57692"/>
    </ligand>
</feature>
<accession>A0A7V3ZY63</accession>
<dbReference type="Gene3D" id="2.40.30.10">
    <property type="entry name" value="Translation factors"/>
    <property type="match status" value="1"/>
</dbReference>
<dbReference type="GO" id="GO:0050660">
    <property type="term" value="F:flavin adenine dinucleotide binding"/>
    <property type="evidence" value="ECO:0007669"/>
    <property type="project" value="InterPro"/>
</dbReference>
<keyword evidence="2" id="KW-0813">Transport</keyword>
<dbReference type="EMBL" id="DTDJ01000036">
    <property type="protein sequence ID" value="HGL17842.1"/>
    <property type="molecule type" value="Genomic_DNA"/>
</dbReference>
<evidence type="ECO:0000256" key="3">
    <source>
        <dbReference type="ARBA" id="ARBA00022630"/>
    </source>
</evidence>
<keyword evidence="6 11" id="KW-0274">FAD</keyword>
<comment type="caution">
    <text evidence="14">The sequence shown here is derived from an EMBL/GenBank/DDBJ whole genome shotgun (WGS) entry which is preliminary data.</text>
</comment>
<protein>
    <submittedName>
        <fullName evidence="14">Dihydroorotate dehydrogenase electron transfer subunit</fullName>
    </submittedName>
</protein>
<evidence type="ECO:0000256" key="1">
    <source>
        <dbReference type="ARBA" id="ARBA00006422"/>
    </source>
</evidence>
<dbReference type="PANTHER" id="PTHR43513">
    <property type="entry name" value="DIHYDROOROTATE DEHYDROGENASE B (NAD(+)), ELECTRON TRANSFER SUBUNIT"/>
    <property type="match status" value="1"/>
</dbReference>
<proteinExistence type="inferred from homology"/>
<dbReference type="SUPFAM" id="SSF52343">
    <property type="entry name" value="Ferredoxin reductase-like, C-terminal NADP-linked domain"/>
    <property type="match status" value="1"/>
</dbReference>
<dbReference type="InterPro" id="IPR019480">
    <property type="entry name" value="Dihydroorotate_DH_Fe-S-bd"/>
</dbReference>
<dbReference type="Gene3D" id="2.10.240.10">
    <property type="entry name" value="Dihydroorotate dehydrogenase, electron transfer subunit"/>
    <property type="match status" value="1"/>
</dbReference>
<name>A0A7V3ZY63_UNCW3</name>
<evidence type="ECO:0000259" key="13">
    <source>
        <dbReference type="PROSITE" id="PS51384"/>
    </source>
</evidence>
<sequence length="240" mass="26447">MELLSTKVISNEFLGAGFFLLEVENLWGESISPGQFFQIRVSKSFSPFLSRPFSVFFADATSLWFLIKVVGIGTELLSEKKRGDQVSLLGPLGKGFPELPNPTLAAGGSGLGPIYFYAKKVGNFKRFLWGLKSRPPEGLVDLLKELNVSVITEDGSEGKKGLITDFINEQEDRIIYACGPLPMLRNLKNFKTSDVWVSIETVMACGMGLCFGCSVKKSYGLGYFRACKDGPVFNLKDIEI</sequence>
<keyword evidence="9 12" id="KW-0411">Iron-sulfur</keyword>
<comment type="cofactor">
    <cofactor evidence="12">
        <name>[2Fe-2S] cluster</name>
        <dbReference type="ChEBI" id="CHEBI:190135"/>
    </cofactor>
    <text evidence="12">Binds 1 [2Fe-2S] cluster per subunit.</text>
</comment>
<dbReference type="Gene3D" id="3.40.50.80">
    <property type="entry name" value="Nucleotide-binding domain of ferredoxin-NADP reductase (FNR) module"/>
    <property type="match status" value="1"/>
</dbReference>
<feature type="binding site" evidence="12">
    <location>
        <position position="227"/>
    </location>
    <ligand>
        <name>[2Fe-2S] cluster</name>
        <dbReference type="ChEBI" id="CHEBI:190135"/>
    </ligand>
</feature>
<dbReference type="AlphaFoldDB" id="A0A7V3ZY63"/>
<dbReference type="PANTHER" id="PTHR43513:SF3">
    <property type="entry name" value="DIHYDROOROTATE DEHYDROGENASE B (NAD(+)), ELECTRON TRANSFER SUBUNIT-RELATED"/>
    <property type="match status" value="1"/>
</dbReference>
<feature type="domain" description="FAD-binding FR-type" evidence="13">
    <location>
        <begin position="1"/>
        <end position="98"/>
    </location>
</feature>
<dbReference type="InterPro" id="IPR037117">
    <property type="entry name" value="Dihydroorotate_DH_ele_sf"/>
</dbReference>
<keyword evidence="7" id="KW-0249">Electron transport</keyword>
<dbReference type="InterPro" id="IPR050353">
    <property type="entry name" value="PyrK_electron_transfer"/>
</dbReference>
<feature type="binding site" evidence="12">
    <location>
        <position position="213"/>
    </location>
    <ligand>
        <name>[2Fe-2S] cluster</name>
        <dbReference type="ChEBI" id="CHEBI:190135"/>
    </ligand>
</feature>
<feature type="binding site" evidence="12">
    <location>
        <position position="210"/>
    </location>
    <ligand>
        <name>[2Fe-2S] cluster</name>
        <dbReference type="ChEBI" id="CHEBI:190135"/>
    </ligand>
</feature>
<dbReference type="GO" id="GO:0051537">
    <property type="term" value="F:2 iron, 2 sulfur cluster binding"/>
    <property type="evidence" value="ECO:0007669"/>
    <property type="project" value="UniProtKB-KW"/>
</dbReference>
<dbReference type="PIRSF" id="PIRSF006816">
    <property type="entry name" value="Cyc3_hyd_g"/>
    <property type="match status" value="1"/>
</dbReference>
<evidence type="ECO:0000256" key="2">
    <source>
        <dbReference type="ARBA" id="ARBA00022448"/>
    </source>
</evidence>
<comment type="cofactor">
    <cofactor evidence="10">
        <name>[2Fe-2S] cluster</name>
        <dbReference type="ChEBI" id="CHEBI:190135"/>
    </cofactor>
</comment>
<evidence type="ECO:0000256" key="5">
    <source>
        <dbReference type="ARBA" id="ARBA00022723"/>
    </source>
</evidence>
<dbReference type="CDD" id="cd06218">
    <property type="entry name" value="DHOD_e_trans"/>
    <property type="match status" value="1"/>
</dbReference>
<dbReference type="InterPro" id="IPR012165">
    <property type="entry name" value="Cyt_c3_hydrogenase_gsu"/>
</dbReference>
<gene>
    <name evidence="14" type="ORF">ENU66_05915</name>
</gene>
<dbReference type="GO" id="GO:0046872">
    <property type="term" value="F:metal ion binding"/>
    <property type="evidence" value="ECO:0007669"/>
    <property type="project" value="UniProtKB-KW"/>
</dbReference>
<evidence type="ECO:0000313" key="14">
    <source>
        <dbReference type="EMBL" id="HGL17842.1"/>
    </source>
</evidence>